<evidence type="ECO:0000313" key="2">
    <source>
        <dbReference type="EMBL" id="MET3731758.1"/>
    </source>
</evidence>
<feature type="signal peptide" evidence="1">
    <location>
        <begin position="1"/>
        <end position="18"/>
    </location>
</feature>
<keyword evidence="1" id="KW-0732">Signal</keyword>
<accession>A0ABV2LT56</accession>
<name>A0ABV2LT56_9FLAO</name>
<gene>
    <name evidence="2" type="ORF">ABID46_001339</name>
</gene>
<dbReference type="RefSeq" id="WP_354508324.1">
    <property type="nucleotide sequence ID" value="NZ_JBEPMO010000006.1"/>
</dbReference>
<comment type="caution">
    <text evidence="2">The sequence shown here is derived from an EMBL/GenBank/DDBJ whole genome shotgun (WGS) entry which is preliminary data.</text>
</comment>
<proteinExistence type="predicted"/>
<sequence>MKRLPFILLSFLSTIVFAQENPNQTFKKELEKHCGKSYEGVITEGAKEGDGFTGERLVMQVLSCEANQIKVPFYVGDDKSRTWVLTFENDRLELKHDHRHKDGSDDEVTMYGGTTTNVGHPNFQMFPADQETCAMIDYACHNVWWMTIDEKSFSYNLKRIGTDRLFTVVFDLTKPVEFKEVPWGWEK</sequence>
<evidence type="ECO:0000313" key="3">
    <source>
        <dbReference type="Proteomes" id="UP001549146"/>
    </source>
</evidence>
<organism evidence="2 3">
    <name type="scientific">Moheibacter stercoris</name>
    <dbReference type="NCBI Taxonomy" id="1628251"/>
    <lineage>
        <taxon>Bacteria</taxon>
        <taxon>Pseudomonadati</taxon>
        <taxon>Bacteroidota</taxon>
        <taxon>Flavobacteriia</taxon>
        <taxon>Flavobacteriales</taxon>
        <taxon>Weeksellaceae</taxon>
        <taxon>Moheibacter</taxon>
    </lineage>
</organism>
<protein>
    <recommendedName>
        <fullName evidence="4">Secreted protein</fullName>
    </recommendedName>
</protein>
<evidence type="ECO:0008006" key="4">
    <source>
        <dbReference type="Google" id="ProtNLM"/>
    </source>
</evidence>
<feature type="chain" id="PRO_5045728661" description="Secreted protein" evidence="1">
    <location>
        <begin position="19"/>
        <end position="187"/>
    </location>
</feature>
<keyword evidence="3" id="KW-1185">Reference proteome</keyword>
<evidence type="ECO:0000256" key="1">
    <source>
        <dbReference type="SAM" id="SignalP"/>
    </source>
</evidence>
<dbReference type="EMBL" id="JBEPMO010000006">
    <property type="protein sequence ID" value="MET3731758.1"/>
    <property type="molecule type" value="Genomic_DNA"/>
</dbReference>
<dbReference type="Proteomes" id="UP001549146">
    <property type="component" value="Unassembled WGS sequence"/>
</dbReference>
<reference evidence="2 3" key="1">
    <citation type="submission" date="2024-06" db="EMBL/GenBank/DDBJ databases">
        <title>Genomic Encyclopedia of Type Strains, Phase IV (KMG-IV): sequencing the most valuable type-strain genomes for metagenomic binning, comparative biology and taxonomic classification.</title>
        <authorList>
            <person name="Goeker M."/>
        </authorList>
    </citation>
    <scope>NUCLEOTIDE SEQUENCE [LARGE SCALE GENOMIC DNA]</scope>
    <source>
        <strain evidence="2 3">DSM 29388</strain>
    </source>
</reference>